<protein>
    <submittedName>
        <fullName evidence="2">MaoC-like domain containing protein</fullName>
    </submittedName>
</protein>
<dbReference type="SUPFAM" id="SSF54637">
    <property type="entry name" value="Thioesterase/thiol ester dehydrase-isomerase"/>
    <property type="match status" value="1"/>
</dbReference>
<keyword evidence="3" id="KW-1185">Reference proteome</keyword>
<evidence type="ECO:0000259" key="1">
    <source>
        <dbReference type="Pfam" id="PF01575"/>
    </source>
</evidence>
<feature type="domain" description="MaoC-like" evidence="1">
    <location>
        <begin position="61"/>
        <end position="153"/>
    </location>
</feature>
<dbReference type="STRING" id="63057.A0A2P5E4I3"/>
<gene>
    <name evidence="2" type="ORF">TorRG33x02_234470</name>
</gene>
<sequence>MVYGFLFRCESVELRLTISFSNLFEVLATIMSLLSTRMPSFRCFSSSATCLLKLGDSLKQTRIFSNEDVIEYAKITSDYNPVHLDSESARNAGFEDQLVHGMLVASLFPQIISFHCPGAIYASQSLQFKEPIYIGEEIFGEMQLFSLRRMKNRYVAKFKTSCFKHGDLLALDGEAVAILPSSAVTQVDPLG</sequence>
<dbReference type="Gene3D" id="3.10.129.10">
    <property type="entry name" value="Hotdog Thioesterase"/>
    <property type="match status" value="1"/>
</dbReference>
<dbReference type="InterPro" id="IPR029069">
    <property type="entry name" value="HotDog_dom_sf"/>
</dbReference>
<evidence type="ECO:0000313" key="3">
    <source>
        <dbReference type="Proteomes" id="UP000237000"/>
    </source>
</evidence>
<comment type="caution">
    <text evidence="2">The sequence shown here is derived from an EMBL/GenBank/DDBJ whole genome shotgun (WGS) entry which is preliminary data.</text>
</comment>
<dbReference type="InterPro" id="IPR050965">
    <property type="entry name" value="UPF0336/Enoyl-CoA_hydratase"/>
</dbReference>
<dbReference type="Proteomes" id="UP000237000">
    <property type="component" value="Unassembled WGS sequence"/>
</dbReference>
<reference evidence="3" key="1">
    <citation type="submission" date="2016-06" db="EMBL/GenBank/DDBJ databases">
        <title>Parallel loss of symbiosis genes in relatives of nitrogen-fixing non-legume Parasponia.</title>
        <authorList>
            <person name="Van Velzen R."/>
            <person name="Holmer R."/>
            <person name="Bu F."/>
            <person name="Rutten L."/>
            <person name="Van Zeijl A."/>
            <person name="Liu W."/>
            <person name="Santuari L."/>
            <person name="Cao Q."/>
            <person name="Sharma T."/>
            <person name="Shen D."/>
            <person name="Roswanjaya Y."/>
            <person name="Wardhani T."/>
            <person name="Kalhor M.S."/>
            <person name="Jansen J."/>
            <person name="Van den Hoogen J."/>
            <person name="Gungor B."/>
            <person name="Hartog M."/>
            <person name="Hontelez J."/>
            <person name="Verver J."/>
            <person name="Yang W.-C."/>
            <person name="Schijlen E."/>
            <person name="Repin R."/>
            <person name="Schilthuizen M."/>
            <person name="Schranz E."/>
            <person name="Heidstra R."/>
            <person name="Miyata K."/>
            <person name="Fedorova E."/>
            <person name="Kohlen W."/>
            <person name="Bisseling T."/>
            <person name="Smit S."/>
            <person name="Geurts R."/>
        </authorList>
    </citation>
    <scope>NUCLEOTIDE SEQUENCE [LARGE SCALE GENOMIC DNA]</scope>
    <source>
        <strain evidence="3">cv. RG33-2</strain>
    </source>
</reference>
<dbReference type="InterPro" id="IPR002539">
    <property type="entry name" value="MaoC-like_dom"/>
</dbReference>
<evidence type="ECO:0000313" key="2">
    <source>
        <dbReference type="EMBL" id="PON80443.1"/>
    </source>
</evidence>
<name>A0A2P5E4I3_TREOI</name>
<dbReference type="GO" id="GO:0005739">
    <property type="term" value="C:mitochondrion"/>
    <property type="evidence" value="ECO:0007669"/>
    <property type="project" value="TreeGrafter"/>
</dbReference>
<dbReference type="FunCoup" id="A0A2P5E4I3">
    <property type="interactions" value="158"/>
</dbReference>
<dbReference type="GO" id="GO:0006633">
    <property type="term" value="P:fatty acid biosynthetic process"/>
    <property type="evidence" value="ECO:0007669"/>
    <property type="project" value="TreeGrafter"/>
</dbReference>
<dbReference type="CDD" id="cd03449">
    <property type="entry name" value="R_hydratase"/>
    <property type="match status" value="1"/>
</dbReference>
<dbReference type="AlphaFoldDB" id="A0A2P5E4I3"/>
<dbReference type="EMBL" id="JXTC01000231">
    <property type="protein sequence ID" value="PON80443.1"/>
    <property type="molecule type" value="Genomic_DNA"/>
</dbReference>
<dbReference type="OrthoDB" id="3592703at2759"/>
<dbReference type="InParanoid" id="A0A2P5E4I3"/>
<proteinExistence type="predicted"/>
<organism evidence="2 3">
    <name type="scientific">Trema orientale</name>
    <name type="common">Charcoal tree</name>
    <name type="synonym">Celtis orientalis</name>
    <dbReference type="NCBI Taxonomy" id="63057"/>
    <lineage>
        <taxon>Eukaryota</taxon>
        <taxon>Viridiplantae</taxon>
        <taxon>Streptophyta</taxon>
        <taxon>Embryophyta</taxon>
        <taxon>Tracheophyta</taxon>
        <taxon>Spermatophyta</taxon>
        <taxon>Magnoliopsida</taxon>
        <taxon>eudicotyledons</taxon>
        <taxon>Gunneridae</taxon>
        <taxon>Pentapetalae</taxon>
        <taxon>rosids</taxon>
        <taxon>fabids</taxon>
        <taxon>Rosales</taxon>
        <taxon>Cannabaceae</taxon>
        <taxon>Trema</taxon>
    </lineage>
</organism>
<dbReference type="GO" id="GO:0019171">
    <property type="term" value="F:(3R)-hydroxyacyl-[acyl-carrier-protein] dehydratase activity"/>
    <property type="evidence" value="ECO:0007669"/>
    <property type="project" value="TreeGrafter"/>
</dbReference>
<dbReference type="PANTHER" id="PTHR43437:SF3">
    <property type="entry name" value="HYDROXYACYL-THIOESTER DEHYDRATASE TYPE 2, MITOCHONDRIAL"/>
    <property type="match status" value="1"/>
</dbReference>
<dbReference type="PANTHER" id="PTHR43437">
    <property type="entry name" value="HYDROXYACYL-THIOESTER DEHYDRATASE TYPE 2, MITOCHONDRIAL-RELATED"/>
    <property type="match status" value="1"/>
</dbReference>
<accession>A0A2P5E4I3</accession>
<dbReference type="Pfam" id="PF01575">
    <property type="entry name" value="MaoC_dehydratas"/>
    <property type="match status" value="1"/>
</dbReference>